<dbReference type="KEGG" id="ntp:CRH09_39665"/>
<protein>
    <submittedName>
        <fullName evidence="1">Uncharacterized protein</fullName>
    </submittedName>
</protein>
<reference evidence="1 2" key="1">
    <citation type="submission" date="2017-10" db="EMBL/GenBank/DDBJ databases">
        <title>Comparative genomics between pathogenic Norcardia.</title>
        <authorList>
            <person name="Zeng L."/>
        </authorList>
    </citation>
    <scope>NUCLEOTIDE SEQUENCE [LARGE SCALE GENOMIC DNA]</scope>
    <source>
        <strain evidence="1 2">NC_YFY_NT001</strain>
        <plasmid evidence="2">p_nc_yfy_nt001</plasmid>
    </source>
</reference>
<sequence length="92" mass="10030">MAPGEPCDPLKPGDRVLWLNAAFTSYGEPLGILHGTVRNEVHPLGVDIERAGPWYEVDIEDNPWGVPVPRDVRADDLIVLPPAPAQEARRAG</sequence>
<dbReference type="EMBL" id="CP023779">
    <property type="protein sequence ID" value="ATL72493.1"/>
    <property type="molecule type" value="Genomic_DNA"/>
</dbReference>
<dbReference type="AlphaFoldDB" id="A0A291RY73"/>
<gene>
    <name evidence="1" type="ORF">CRH09_39665</name>
</gene>
<keyword evidence="1" id="KW-0614">Plasmid</keyword>
<accession>A0A291RY73</accession>
<name>A0A291RY73_9NOCA</name>
<evidence type="ECO:0000313" key="2">
    <source>
        <dbReference type="Proteomes" id="UP000221961"/>
    </source>
</evidence>
<proteinExistence type="predicted"/>
<organism evidence="1 2">
    <name type="scientific">Nocardia terpenica</name>
    <dbReference type="NCBI Taxonomy" id="455432"/>
    <lineage>
        <taxon>Bacteria</taxon>
        <taxon>Bacillati</taxon>
        <taxon>Actinomycetota</taxon>
        <taxon>Actinomycetes</taxon>
        <taxon>Mycobacteriales</taxon>
        <taxon>Nocardiaceae</taxon>
        <taxon>Nocardia</taxon>
    </lineage>
</organism>
<evidence type="ECO:0000313" key="1">
    <source>
        <dbReference type="EMBL" id="ATL72493.1"/>
    </source>
</evidence>
<geneLocation type="plasmid" evidence="2">
    <name>p_nc_yfy_nt001</name>
</geneLocation>
<dbReference type="Proteomes" id="UP000221961">
    <property type="component" value="Plasmid p_NC_YFY_NT001"/>
</dbReference>